<dbReference type="InterPro" id="IPR003604">
    <property type="entry name" value="Matrin/U1-like-C_Znf_C2H2"/>
</dbReference>
<dbReference type="PANTHER" id="PTHR47487">
    <property type="entry name" value="OS06G0651300 PROTEIN-RELATED"/>
    <property type="match status" value="1"/>
</dbReference>
<evidence type="ECO:0000313" key="3">
    <source>
        <dbReference type="EMBL" id="KAK9273820.1"/>
    </source>
</evidence>
<sequence>MDLSTHTDTHQQQQYQQFQQPQQIASQAYDPSQVQPYDQSYYTYPHQYDQQQAAQQQYPYYPSDYTNIYQHQQPQHHEPTSIHPPGVPIPPETTAHLVAPEYGQTHLQNQQNAYYPQGVVEQQNQQLSNSDSAFPQWQGNGGGFGPMPVHNGSGSMPPPIGQYPYRGGGRRGGRPFRGGGRGGSGPPFRGRGRGRGGGRFTPAEGPAASGPGQAPFPTPAQVHATPVWPPPRMAWCELCRVDCNTSEILEQHKNGKRHKKNLQVYEELQNLNKLITGMQNPQMPISEFNPEVAIQPERVEGFEGKQPHPENLPSEAAAGDNRFETGQQKESVDKSNVSVAEMTEEPERKPRMDHYEARGRGFKRMMRGGPGGKRIRTNEWPRRPVEPPKPKQVIPLICELCNVKCDSQVVFDSHLSGKKHLSNLRRFHGYQAILGAVVLQALCQPNPNAPSTSFIPQVLQPVVQGPEGFSSQPMPYMLPQGPAPEIAPEPTPAPVPFLETHNQPDSELHVSQSIIEAKSQNSATVGTKSQLESVKAEVESQPAVTNDTKTENGISVLQGKEASLPQDNAVMAPSDTIVSGAEQVLSATATGKAVVIPKCEVDSSAQGVLSGLDCKIEEPEIKNE</sequence>
<dbReference type="SMART" id="SM00451">
    <property type="entry name" value="ZnF_U1"/>
    <property type="match status" value="2"/>
</dbReference>
<name>A0AAP0WNJ4_LIQFO</name>
<dbReference type="Pfam" id="PF12874">
    <property type="entry name" value="zf-met"/>
    <property type="match status" value="2"/>
</dbReference>
<feature type="compositionally biased region" description="Basic and acidic residues" evidence="1">
    <location>
        <begin position="376"/>
        <end position="387"/>
    </location>
</feature>
<feature type="region of interest" description="Disordered" evidence="1">
    <location>
        <begin position="167"/>
        <end position="225"/>
    </location>
</feature>
<dbReference type="Proteomes" id="UP001415857">
    <property type="component" value="Unassembled WGS sequence"/>
</dbReference>
<gene>
    <name evidence="3" type="ORF">L1049_018631</name>
</gene>
<protein>
    <recommendedName>
        <fullName evidence="2">U1-type domain-containing protein</fullName>
    </recommendedName>
</protein>
<evidence type="ECO:0000256" key="1">
    <source>
        <dbReference type="SAM" id="MobiDB-lite"/>
    </source>
</evidence>
<feature type="region of interest" description="Disordered" evidence="1">
    <location>
        <begin position="123"/>
        <end position="147"/>
    </location>
</feature>
<feature type="region of interest" description="Disordered" evidence="1">
    <location>
        <begin position="1"/>
        <end position="39"/>
    </location>
</feature>
<feature type="region of interest" description="Disordered" evidence="1">
    <location>
        <begin position="362"/>
        <end position="387"/>
    </location>
</feature>
<dbReference type="AlphaFoldDB" id="A0AAP0WNJ4"/>
<keyword evidence="4" id="KW-1185">Reference proteome</keyword>
<comment type="caution">
    <text evidence="3">The sequence shown here is derived from an EMBL/GenBank/DDBJ whole genome shotgun (WGS) entry which is preliminary data.</text>
</comment>
<feature type="compositionally biased region" description="Polar residues" evidence="1">
    <location>
        <begin position="123"/>
        <end position="138"/>
    </location>
</feature>
<feature type="compositionally biased region" description="Polar residues" evidence="1">
    <location>
        <begin position="324"/>
        <end position="338"/>
    </location>
</feature>
<feature type="compositionally biased region" description="Polar residues" evidence="1">
    <location>
        <begin position="29"/>
        <end position="39"/>
    </location>
</feature>
<dbReference type="GO" id="GO:0008270">
    <property type="term" value="F:zinc ion binding"/>
    <property type="evidence" value="ECO:0007669"/>
    <property type="project" value="InterPro"/>
</dbReference>
<feature type="compositionally biased region" description="Gly residues" evidence="1">
    <location>
        <begin position="175"/>
        <end position="185"/>
    </location>
</feature>
<dbReference type="EMBL" id="JBBPBK010000012">
    <property type="protein sequence ID" value="KAK9273820.1"/>
    <property type="molecule type" value="Genomic_DNA"/>
</dbReference>
<feature type="domain" description="U1-type" evidence="2">
    <location>
        <begin position="393"/>
        <end position="427"/>
    </location>
</feature>
<feature type="region of interest" description="Disordered" evidence="1">
    <location>
        <begin position="72"/>
        <end position="94"/>
    </location>
</feature>
<accession>A0AAP0WNJ4</accession>
<dbReference type="GO" id="GO:0003676">
    <property type="term" value="F:nucleic acid binding"/>
    <property type="evidence" value="ECO:0007669"/>
    <property type="project" value="InterPro"/>
</dbReference>
<reference evidence="3 4" key="1">
    <citation type="journal article" date="2024" name="Plant J.">
        <title>Genome sequences and population genomics reveal climatic adaptation and genomic divergence between two closely related sweetgum species.</title>
        <authorList>
            <person name="Xu W.Q."/>
            <person name="Ren C.Q."/>
            <person name="Zhang X.Y."/>
            <person name="Comes H.P."/>
            <person name="Liu X.H."/>
            <person name="Li Y.G."/>
            <person name="Kettle C.J."/>
            <person name="Jalonen R."/>
            <person name="Gaisberger H."/>
            <person name="Ma Y.Z."/>
            <person name="Qiu Y.X."/>
        </authorList>
    </citation>
    <scope>NUCLEOTIDE SEQUENCE [LARGE SCALE GENOMIC DNA]</scope>
    <source>
        <strain evidence="3">Hangzhou</strain>
    </source>
</reference>
<dbReference type="InterPro" id="IPR013087">
    <property type="entry name" value="Znf_C2H2_type"/>
</dbReference>
<feature type="compositionally biased region" description="Low complexity" evidence="1">
    <location>
        <begin position="11"/>
        <end position="27"/>
    </location>
</feature>
<evidence type="ECO:0000313" key="4">
    <source>
        <dbReference type="Proteomes" id="UP001415857"/>
    </source>
</evidence>
<feature type="region of interest" description="Disordered" evidence="1">
    <location>
        <begin position="302"/>
        <end position="349"/>
    </location>
</feature>
<proteinExistence type="predicted"/>
<dbReference type="PANTHER" id="PTHR47487:SF3">
    <property type="entry name" value="GLUTENIN, HIGH MOLECULAR WEIGHT SUBUNIT 12-LIKE"/>
    <property type="match status" value="1"/>
</dbReference>
<feature type="domain" description="U1-type" evidence="2">
    <location>
        <begin position="231"/>
        <end position="265"/>
    </location>
</feature>
<dbReference type="Gene3D" id="3.30.160.60">
    <property type="entry name" value="Classic Zinc Finger"/>
    <property type="match status" value="2"/>
</dbReference>
<organism evidence="3 4">
    <name type="scientific">Liquidambar formosana</name>
    <name type="common">Formosan gum</name>
    <dbReference type="NCBI Taxonomy" id="63359"/>
    <lineage>
        <taxon>Eukaryota</taxon>
        <taxon>Viridiplantae</taxon>
        <taxon>Streptophyta</taxon>
        <taxon>Embryophyta</taxon>
        <taxon>Tracheophyta</taxon>
        <taxon>Spermatophyta</taxon>
        <taxon>Magnoliopsida</taxon>
        <taxon>eudicotyledons</taxon>
        <taxon>Gunneridae</taxon>
        <taxon>Pentapetalae</taxon>
        <taxon>Saxifragales</taxon>
        <taxon>Altingiaceae</taxon>
        <taxon>Liquidambar</taxon>
    </lineage>
</organism>
<dbReference type="SUPFAM" id="SSF57667">
    <property type="entry name" value="beta-beta-alpha zinc fingers"/>
    <property type="match status" value="2"/>
</dbReference>
<dbReference type="InterPro" id="IPR036236">
    <property type="entry name" value="Znf_C2H2_sf"/>
</dbReference>
<evidence type="ECO:0000259" key="2">
    <source>
        <dbReference type="SMART" id="SM00451"/>
    </source>
</evidence>